<feature type="compositionally biased region" description="Polar residues" evidence="1">
    <location>
        <begin position="424"/>
        <end position="472"/>
    </location>
</feature>
<feature type="compositionally biased region" description="Basic and acidic residues" evidence="1">
    <location>
        <begin position="294"/>
        <end position="320"/>
    </location>
</feature>
<evidence type="ECO:0008006" key="5">
    <source>
        <dbReference type="Google" id="ProtNLM"/>
    </source>
</evidence>
<protein>
    <recommendedName>
        <fullName evidence="5">YXWGXW repeat-containing protein</fullName>
    </recommendedName>
</protein>
<dbReference type="RefSeq" id="WP_132433963.1">
    <property type="nucleotide sequence ID" value="NZ_SLWK01000007.1"/>
</dbReference>
<comment type="caution">
    <text evidence="3">The sequence shown here is derived from an EMBL/GenBank/DDBJ whole genome shotgun (WGS) entry which is preliminary data.</text>
</comment>
<keyword evidence="4" id="KW-1185">Reference proteome</keyword>
<feature type="compositionally biased region" description="Low complexity" evidence="1">
    <location>
        <begin position="388"/>
        <end position="423"/>
    </location>
</feature>
<dbReference type="PROSITE" id="PS51257">
    <property type="entry name" value="PROKAR_LIPOPROTEIN"/>
    <property type="match status" value="1"/>
</dbReference>
<feature type="compositionally biased region" description="Low complexity" evidence="1">
    <location>
        <begin position="473"/>
        <end position="538"/>
    </location>
</feature>
<organism evidence="3 4">
    <name type="scientific">Natronoflexus pectinivorans</name>
    <dbReference type="NCBI Taxonomy" id="682526"/>
    <lineage>
        <taxon>Bacteria</taxon>
        <taxon>Pseudomonadati</taxon>
        <taxon>Bacteroidota</taxon>
        <taxon>Bacteroidia</taxon>
        <taxon>Marinilabiliales</taxon>
        <taxon>Marinilabiliaceae</taxon>
        <taxon>Natronoflexus</taxon>
    </lineage>
</organism>
<feature type="signal peptide" evidence="2">
    <location>
        <begin position="1"/>
        <end position="20"/>
    </location>
</feature>
<evidence type="ECO:0000256" key="1">
    <source>
        <dbReference type="SAM" id="MobiDB-lite"/>
    </source>
</evidence>
<reference evidence="3 4" key="1">
    <citation type="submission" date="2019-03" db="EMBL/GenBank/DDBJ databases">
        <title>Genomic Encyclopedia of Type Strains, Phase IV (KMG-IV): sequencing the most valuable type-strain genomes for metagenomic binning, comparative biology and taxonomic classification.</title>
        <authorList>
            <person name="Goeker M."/>
        </authorList>
    </citation>
    <scope>NUCLEOTIDE SEQUENCE [LARGE SCALE GENOMIC DNA]</scope>
    <source>
        <strain evidence="3 4">DSM 24179</strain>
    </source>
</reference>
<dbReference type="Proteomes" id="UP000295221">
    <property type="component" value="Unassembled WGS sequence"/>
</dbReference>
<sequence length="538" mass="60198">MKAIKLTTALVSVMILTSCASTNLTGPGVYYDDIYFVPGSSRENVHQAFSPVPSLTGEDRKNERRDLAIQQNEFERSQRSREQQDLRDFSGIQEEYAAILSDENIQETDTLLYYNEETGYWVDGFRGSASDRNYAERIIRFHGPAIRIPYHSPVYSEIVYFNHYDWNVYVDGHYAYAVPAWHNRWYNSFYFGGWHGRPFGWGMSWHFGSPYYGFGWYDWHSPWFAGHYWHWHRPYFWGGYYRPFYHNPYYAYHRPYNHRPHTTRPVVYQGFRGSLSGDSRGTASVGRSEGLRSTTDRATRTSSDDRMARTSTLDARERSSRVSGNASGAIARGTSGDGELRSTREGSASSSSRRNSETTVRRSYTPTYSQPEGNTRPTYNRATYTRVSNANNTRQTQTTGTVQGASSSTTRQVQQTSRTATQQNTRSVQSAPTRQDIQNTGNRQSGATTRQSAPATYQRGSSSAPQRQSGVQSSPSRTTTPSRSVAPARSSTPSRSVAPSSSSTPSRSVAPSSSSGSSSRSSGGSSSSSSSSSRGGRR</sequence>
<feature type="chain" id="PRO_5020437214" description="YXWGXW repeat-containing protein" evidence="2">
    <location>
        <begin position="21"/>
        <end position="538"/>
    </location>
</feature>
<gene>
    <name evidence="3" type="ORF">EV194_10713</name>
</gene>
<accession>A0A4R2GGY3</accession>
<feature type="compositionally biased region" description="Polar residues" evidence="1">
    <location>
        <begin position="364"/>
        <end position="387"/>
    </location>
</feature>
<proteinExistence type="predicted"/>
<dbReference type="OrthoDB" id="1093019at2"/>
<dbReference type="AlphaFoldDB" id="A0A4R2GGY3"/>
<evidence type="ECO:0000313" key="3">
    <source>
        <dbReference type="EMBL" id="TCO07629.1"/>
    </source>
</evidence>
<evidence type="ECO:0000313" key="4">
    <source>
        <dbReference type="Proteomes" id="UP000295221"/>
    </source>
</evidence>
<dbReference type="EMBL" id="SLWK01000007">
    <property type="protein sequence ID" value="TCO07629.1"/>
    <property type="molecule type" value="Genomic_DNA"/>
</dbReference>
<name>A0A4R2GGY3_9BACT</name>
<evidence type="ECO:0000256" key="2">
    <source>
        <dbReference type="SAM" id="SignalP"/>
    </source>
</evidence>
<keyword evidence="2" id="KW-0732">Signal</keyword>
<feature type="region of interest" description="Disordered" evidence="1">
    <location>
        <begin position="273"/>
        <end position="538"/>
    </location>
</feature>